<comment type="caution">
    <text evidence="2">The sequence shown here is derived from an EMBL/GenBank/DDBJ whole genome shotgun (WGS) entry which is preliminary data.</text>
</comment>
<keyword evidence="3" id="KW-1185">Reference proteome</keyword>
<protein>
    <submittedName>
        <fullName evidence="2">Uncharacterized protein</fullName>
    </submittedName>
</protein>
<dbReference type="EMBL" id="BAABGA010000035">
    <property type="protein sequence ID" value="GAA4454567.1"/>
    <property type="molecule type" value="Genomic_DNA"/>
</dbReference>
<dbReference type="Proteomes" id="UP001500840">
    <property type="component" value="Unassembled WGS sequence"/>
</dbReference>
<sequence>MPYVAYPHRYSPPLNPPLRTARAILRVGGMLLATEFDNGKAPHDPFQKPVNDLAMITRDTGFRMDPDLAPKPLQRNDLGRDQ</sequence>
<feature type="region of interest" description="Disordered" evidence="1">
    <location>
        <begin position="61"/>
        <end position="82"/>
    </location>
</feature>
<reference evidence="3" key="1">
    <citation type="journal article" date="2019" name="Int. J. Syst. Evol. Microbiol.">
        <title>The Global Catalogue of Microorganisms (GCM) 10K type strain sequencing project: providing services to taxonomists for standard genome sequencing and annotation.</title>
        <authorList>
            <consortium name="The Broad Institute Genomics Platform"/>
            <consortium name="The Broad Institute Genome Sequencing Center for Infectious Disease"/>
            <person name="Wu L."/>
            <person name="Ma J."/>
        </authorList>
    </citation>
    <scope>NUCLEOTIDE SEQUENCE [LARGE SCALE GENOMIC DNA]</scope>
    <source>
        <strain evidence="3">JCM 17759</strain>
    </source>
</reference>
<evidence type="ECO:0000313" key="3">
    <source>
        <dbReference type="Proteomes" id="UP001500840"/>
    </source>
</evidence>
<gene>
    <name evidence="2" type="ORF">GCM10023156_27220</name>
</gene>
<name>A0ABP8MQP2_9BACT</name>
<proteinExistence type="predicted"/>
<evidence type="ECO:0000256" key="1">
    <source>
        <dbReference type="SAM" id="MobiDB-lite"/>
    </source>
</evidence>
<evidence type="ECO:0000313" key="2">
    <source>
        <dbReference type="EMBL" id="GAA4454567.1"/>
    </source>
</evidence>
<organism evidence="2 3">
    <name type="scientific">Novipirellula rosea</name>
    <dbReference type="NCBI Taxonomy" id="1031540"/>
    <lineage>
        <taxon>Bacteria</taxon>
        <taxon>Pseudomonadati</taxon>
        <taxon>Planctomycetota</taxon>
        <taxon>Planctomycetia</taxon>
        <taxon>Pirellulales</taxon>
        <taxon>Pirellulaceae</taxon>
        <taxon>Novipirellula</taxon>
    </lineage>
</organism>
<accession>A0ABP8MQP2</accession>